<dbReference type="EMBL" id="JAQZSM010000001">
    <property type="protein sequence ID" value="MDD7969550.1"/>
    <property type="molecule type" value="Genomic_DNA"/>
</dbReference>
<dbReference type="InterPro" id="IPR033900">
    <property type="entry name" value="Gram_neg_porin_domain"/>
</dbReference>
<dbReference type="SUPFAM" id="SSF56935">
    <property type="entry name" value="Porins"/>
    <property type="match status" value="1"/>
</dbReference>
<organism evidence="3 4">
    <name type="scientific">Roseinatronobacter alkalisoli</name>
    <dbReference type="NCBI Taxonomy" id="3028235"/>
    <lineage>
        <taxon>Bacteria</taxon>
        <taxon>Pseudomonadati</taxon>
        <taxon>Pseudomonadota</taxon>
        <taxon>Alphaproteobacteria</taxon>
        <taxon>Rhodobacterales</taxon>
        <taxon>Paracoccaceae</taxon>
        <taxon>Roseinatronobacter</taxon>
    </lineage>
</organism>
<feature type="signal peptide" evidence="1">
    <location>
        <begin position="1"/>
        <end position="19"/>
    </location>
</feature>
<name>A0ABT5T355_9RHOB</name>
<protein>
    <submittedName>
        <fullName evidence="3">Porin</fullName>
    </submittedName>
</protein>
<dbReference type="InterPro" id="IPR023614">
    <property type="entry name" value="Porin_dom_sf"/>
</dbReference>
<reference evidence="3" key="1">
    <citation type="submission" date="2023-02" db="EMBL/GenBank/DDBJ databases">
        <title>Description of Roseinatronobacter alkalisoli sp. nov., an alkaliphilic bacerium isolated from soda soil.</title>
        <authorList>
            <person name="Wei W."/>
        </authorList>
    </citation>
    <scope>NUCLEOTIDE SEQUENCE</scope>
    <source>
        <strain evidence="3">HJB301</strain>
    </source>
</reference>
<dbReference type="Gene3D" id="2.40.160.10">
    <property type="entry name" value="Porin"/>
    <property type="match status" value="1"/>
</dbReference>
<dbReference type="RefSeq" id="WP_274350016.1">
    <property type="nucleotide sequence ID" value="NZ_JAQZSM010000001.1"/>
</dbReference>
<evidence type="ECO:0000256" key="1">
    <source>
        <dbReference type="SAM" id="SignalP"/>
    </source>
</evidence>
<keyword evidence="1" id="KW-0732">Signal</keyword>
<accession>A0ABT5T355</accession>
<evidence type="ECO:0000259" key="2">
    <source>
        <dbReference type="Pfam" id="PF13609"/>
    </source>
</evidence>
<feature type="domain" description="Porin" evidence="2">
    <location>
        <begin position="7"/>
        <end position="313"/>
    </location>
</feature>
<dbReference type="Pfam" id="PF13609">
    <property type="entry name" value="Porin_4"/>
    <property type="match status" value="1"/>
</dbReference>
<comment type="caution">
    <text evidence="3">The sequence shown here is derived from an EMBL/GenBank/DDBJ whole genome shotgun (WGS) entry which is preliminary data.</text>
</comment>
<dbReference type="Proteomes" id="UP001431784">
    <property type="component" value="Unassembled WGS sequence"/>
</dbReference>
<keyword evidence="4" id="KW-1185">Reference proteome</keyword>
<sequence>MKKLLLASTALVMTAGAAAAQVNMTGSARMGIIYDNLTVNDGVTNNAKLQFTSRIRVAFSMSGETDSGLAFGASIRGDQFGVGNAGNSTMTGGTVYISGEFGKLTFGDVAGAARAAVGDLYAVGLTGIGDLNEMGYLDRTFSVGLATNLNRRTAVLYEYSLEGFTFYASLGQNRRTDDLVNGRDTDQLAAIGAKYTFDGFTVSAGYEMGEAKNVLGGVTTKLDANHLIIGAEYAMDNFKVKAIAGRVGGDLGTALSAAPGFSRSQYGLSVEGEFDATTVTAFVNRNFETTDYGIGASYDLGGGAALVGGISRSGSNSTTGATNRTRADLGLNFSF</sequence>
<evidence type="ECO:0000313" key="4">
    <source>
        <dbReference type="Proteomes" id="UP001431784"/>
    </source>
</evidence>
<evidence type="ECO:0000313" key="3">
    <source>
        <dbReference type="EMBL" id="MDD7969550.1"/>
    </source>
</evidence>
<feature type="chain" id="PRO_5046862573" evidence="1">
    <location>
        <begin position="20"/>
        <end position="335"/>
    </location>
</feature>
<gene>
    <name evidence="3" type="ORF">PUT78_00430</name>
</gene>
<proteinExistence type="predicted"/>